<keyword evidence="1" id="KW-1133">Transmembrane helix</keyword>
<organism evidence="3 4">
    <name type="scientific">Clohesyomyces aquaticus</name>
    <dbReference type="NCBI Taxonomy" id="1231657"/>
    <lineage>
        <taxon>Eukaryota</taxon>
        <taxon>Fungi</taxon>
        <taxon>Dikarya</taxon>
        <taxon>Ascomycota</taxon>
        <taxon>Pezizomycotina</taxon>
        <taxon>Dothideomycetes</taxon>
        <taxon>Pleosporomycetidae</taxon>
        <taxon>Pleosporales</taxon>
        <taxon>Lindgomycetaceae</taxon>
        <taxon>Clohesyomyces</taxon>
    </lineage>
</organism>
<evidence type="ECO:0000313" key="4">
    <source>
        <dbReference type="Proteomes" id="UP000193144"/>
    </source>
</evidence>
<gene>
    <name evidence="3" type="ORF">BCR34DRAFT_321587</name>
</gene>
<dbReference type="PANTHER" id="PTHR24148:SF64">
    <property type="entry name" value="HETEROKARYON INCOMPATIBILITY DOMAIN-CONTAINING PROTEIN"/>
    <property type="match status" value="1"/>
</dbReference>
<evidence type="ECO:0000256" key="1">
    <source>
        <dbReference type="SAM" id="Phobius"/>
    </source>
</evidence>
<keyword evidence="4" id="KW-1185">Reference proteome</keyword>
<dbReference type="InterPro" id="IPR052895">
    <property type="entry name" value="HetReg/Transcr_Mod"/>
</dbReference>
<dbReference type="InterPro" id="IPR010730">
    <property type="entry name" value="HET"/>
</dbReference>
<dbReference type="Proteomes" id="UP000193144">
    <property type="component" value="Unassembled WGS sequence"/>
</dbReference>
<dbReference type="PANTHER" id="PTHR24148">
    <property type="entry name" value="ANKYRIN REPEAT DOMAIN-CONTAINING PROTEIN 39 HOMOLOG-RELATED"/>
    <property type="match status" value="1"/>
</dbReference>
<protein>
    <submittedName>
        <fullName evidence="3">Heterokaryon incompatibility protein-domain-containing protein</fullName>
    </submittedName>
</protein>
<sequence length="979" mass="111187">MAELMPVLKSTRRPRLVPTSVRADFSHTPIEIDQFRLLHVLPGSSAEAQIQCSISIHLIHEAPPYEAISYAWGDHSPSKFISIDGLNFKVWPNLHAALRRLRHTTESRIFWVDAICINMPDWQERMHQISQMHSIFGLAKNVCVWLGEEDESSTLAMSLLQDIAHVTDIDDILRGSNYQDSWDALANLTSRLWFSRIWVVQEVAVAQRATIHCGSLSVDWSNLEIGISLLQKRSAIYPETVSQPVHGARELVFAVRRAFHRNDLGEKQQPLFSLETLVTQLSSLDCSDPRDKIFALLGIAKDAKQFPLSDYSKPVEELYQDFVKFSIETSHSLDILFRRWAPAEVAQSTPVWVCTVPVQPNDTPLQLVQAPSEFVHQRWPSGRHYNASGNSKAYVLWDNPVNWDDNRKWPILNSLHVEDIDSVATQSPSRFLPEEWIELGSTSPPMEFWRTLCADRDIEGVDVDSPPDDYREWRVPPRIQEILRGRALAKTRNQRLALVPRHTIRFDTIHVLFGCSVPAVVRDAPDIGHFLIGECYVPGIMYGEALENENNREVALLVNPTRFEGYSDNLLRLPISPGTAKVGSEVFELVGGDASESQGDDLAWAISGIAVDKTDELVDFESGRFASLTSTYHKTSKPYREEENQRFDTVWRQFRVHWTTLEGYRGQDIVTELRSGSVNKYAERLRQDGVSVTLEEVGISDPVVDGIKSYANSTRLSVSNTFISLKTAIMSVFGPRSTANQIPLSTPQSQPANQPIPLVGTQGGGAQTADNFLLLCLKEEKYLNVRHDLNVAPIVSDQQLFNTIRRVYFERRSYFSRAFSFKSVQQITFVKFTLRENNEVDNIQPHQIPPETEAHYDFDPRRPERIPPIQNDYLMRRFMTPSVCRNSTHCLEQFPKRILRKPQRGLPPDFDTAWGVHFNEGYNIEKIVYLFLLGVLISVLFGIFWSIYRSVGEAFQVSGYIVGAWAVGLATLQIVVSMP</sequence>
<keyword evidence="1" id="KW-0472">Membrane</keyword>
<dbReference type="STRING" id="1231657.A0A1Y2A7X3"/>
<feature type="transmembrane region" description="Helical" evidence="1">
    <location>
        <begin position="960"/>
        <end position="978"/>
    </location>
</feature>
<evidence type="ECO:0000259" key="2">
    <source>
        <dbReference type="Pfam" id="PF06985"/>
    </source>
</evidence>
<reference evidence="3 4" key="1">
    <citation type="submission" date="2016-07" db="EMBL/GenBank/DDBJ databases">
        <title>Pervasive Adenine N6-methylation of Active Genes in Fungi.</title>
        <authorList>
            <consortium name="DOE Joint Genome Institute"/>
            <person name="Mondo S.J."/>
            <person name="Dannebaum R.O."/>
            <person name="Kuo R.C."/>
            <person name="Labutti K."/>
            <person name="Haridas S."/>
            <person name="Kuo A."/>
            <person name="Salamov A."/>
            <person name="Ahrendt S.R."/>
            <person name="Lipzen A."/>
            <person name="Sullivan W."/>
            <person name="Andreopoulos W.B."/>
            <person name="Clum A."/>
            <person name="Lindquist E."/>
            <person name="Daum C."/>
            <person name="Ramamoorthy G.K."/>
            <person name="Gryganskyi A."/>
            <person name="Culley D."/>
            <person name="Magnuson J.K."/>
            <person name="James T.Y."/>
            <person name="O'Malley M.A."/>
            <person name="Stajich J.E."/>
            <person name="Spatafora J.W."/>
            <person name="Visel A."/>
            <person name="Grigoriev I.V."/>
        </authorList>
    </citation>
    <scope>NUCLEOTIDE SEQUENCE [LARGE SCALE GENOMIC DNA]</scope>
    <source>
        <strain evidence="3 4">CBS 115471</strain>
    </source>
</reference>
<dbReference type="AlphaFoldDB" id="A0A1Y2A7X3"/>
<feature type="transmembrane region" description="Helical" evidence="1">
    <location>
        <begin position="927"/>
        <end position="948"/>
    </location>
</feature>
<accession>A0A1Y2A7X3</accession>
<comment type="caution">
    <text evidence="3">The sequence shown here is derived from an EMBL/GenBank/DDBJ whole genome shotgun (WGS) entry which is preliminary data.</text>
</comment>
<dbReference type="OrthoDB" id="2157530at2759"/>
<dbReference type="Pfam" id="PF06985">
    <property type="entry name" value="HET"/>
    <property type="match status" value="1"/>
</dbReference>
<name>A0A1Y2A7X3_9PLEO</name>
<dbReference type="EMBL" id="MCFA01000006">
    <property type="protein sequence ID" value="ORY18591.1"/>
    <property type="molecule type" value="Genomic_DNA"/>
</dbReference>
<feature type="domain" description="Heterokaryon incompatibility" evidence="2">
    <location>
        <begin position="65"/>
        <end position="202"/>
    </location>
</feature>
<evidence type="ECO:0000313" key="3">
    <source>
        <dbReference type="EMBL" id="ORY18591.1"/>
    </source>
</evidence>
<proteinExistence type="predicted"/>
<keyword evidence="1" id="KW-0812">Transmembrane</keyword>